<gene>
    <name evidence="3" type="ORF">FFLO_06474</name>
</gene>
<dbReference type="Pfam" id="PF00397">
    <property type="entry name" value="WW"/>
    <property type="match status" value="1"/>
</dbReference>
<dbReference type="PROSITE" id="PS50020">
    <property type="entry name" value="WW_DOMAIN_2"/>
    <property type="match status" value="1"/>
</dbReference>
<dbReference type="OrthoDB" id="2367685at2759"/>
<dbReference type="InterPro" id="IPR001202">
    <property type="entry name" value="WW_dom"/>
</dbReference>
<dbReference type="Proteomes" id="UP000812966">
    <property type="component" value="Unassembled WGS sequence"/>
</dbReference>
<evidence type="ECO:0000313" key="3">
    <source>
        <dbReference type="EMBL" id="KAG7527975.1"/>
    </source>
</evidence>
<feature type="region of interest" description="Disordered" evidence="1">
    <location>
        <begin position="257"/>
        <end position="277"/>
    </location>
</feature>
<accession>A0A8K0JES8</accession>
<dbReference type="EMBL" id="JABELV010000215">
    <property type="protein sequence ID" value="KAG7527975.1"/>
    <property type="molecule type" value="Genomic_DNA"/>
</dbReference>
<proteinExistence type="predicted"/>
<name>A0A8K0JES8_9TREE</name>
<feature type="domain" description="WW" evidence="2">
    <location>
        <begin position="17"/>
        <end position="51"/>
    </location>
</feature>
<evidence type="ECO:0000313" key="4">
    <source>
        <dbReference type="Proteomes" id="UP000812966"/>
    </source>
</evidence>
<dbReference type="PROSITE" id="PS01159">
    <property type="entry name" value="WW_DOMAIN_1"/>
    <property type="match status" value="1"/>
</dbReference>
<evidence type="ECO:0000256" key="1">
    <source>
        <dbReference type="SAM" id="MobiDB-lite"/>
    </source>
</evidence>
<feature type="region of interest" description="Disordered" evidence="1">
    <location>
        <begin position="42"/>
        <end position="146"/>
    </location>
</feature>
<feature type="compositionally biased region" description="Polar residues" evidence="1">
    <location>
        <begin position="76"/>
        <end position="91"/>
    </location>
</feature>
<reference evidence="3" key="1">
    <citation type="submission" date="2020-04" db="EMBL/GenBank/DDBJ databases">
        <title>Analysis of mating type loci in Filobasidium floriforme.</title>
        <authorList>
            <person name="Nowrousian M."/>
        </authorList>
    </citation>
    <scope>NUCLEOTIDE SEQUENCE</scope>
    <source>
        <strain evidence="3">CBS 6242</strain>
    </source>
</reference>
<comment type="caution">
    <text evidence="3">The sequence shown here is derived from an EMBL/GenBank/DDBJ whole genome shotgun (WGS) entry which is preliminary data.</text>
</comment>
<dbReference type="Gene3D" id="2.20.70.10">
    <property type="match status" value="1"/>
</dbReference>
<feature type="compositionally biased region" description="Acidic residues" evidence="1">
    <location>
        <begin position="262"/>
        <end position="277"/>
    </location>
</feature>
<dbReference type="InterPro" id="IPR036020">
    <property type="entry name" value="WW_dom_sf"/>
</dbReference>
<feature type="compositionally biased region" description="Pro residues" evidence="1">
    <location>
        <begin position="57"/>
        <end position="67"/>
    </location>
</feature>
<dbReference type="SUPFAM" id="SSF51045">
    <property type="entry name" value="WW domain"/>
    <property type="match status" value="1"/>
</dbReference>
<sequence length="277" mass="28200">MATMQVNPHPRSANFQAEFGDRWVEQFNPDYQTWFYVDKSTGQSTWTHPADAQPQPSYAPPSGPPPSHVEKPAYESTPSYAASNSNPNLNLGASGYPNEKASYQPQGGDPYRGHESSPYTSQQQPQQHVEAYQNQPQSGKKGGFLSNLKNKLKDAQTGGGMGGMGGRPGQGYGGGGMMGGGGYGQQGYGQGGYGGGYGGGGMMRPGGGMMGPGMMGGGRRQGGGMGMGGGMALGAGAGLLGGMALGGMMGDDDVTNNYYGDDGGDGGDFGGDDGGGE</sequence>
<evidence type="ECO:0000259" key="2">
    <source>
        <dbReference type="PROSITE" id="PS50020"/>
    </source>
</evidence>
<dbReference type="AlphaFoldDB" id="A0A8K0JES8"/>
<protein>
    <recommendedName>
        <fullName evidence="2">WW domain-containing protein</fullName>
    </recommendedName>
</protein>
<organism evidence="3 4">
    <name type="scientific">Filobasidium floriforme</name>
    <dbReference type="NCBI Taxonomy" id="5210"/>
    <lineage>
        <taxon>Eukaryota</taxon>
        <taxon>Fungi</taxon>
        <taxon>Dikarya</taxon>
        <taxon>Basidiomycota</taxon>
        <taxon>Agaricomycotina</taxon>
        <taxon>Tremellomycetes</taxon>
        <taxon>Filobasidiales</taxon>
        <taxon>Filobasidiaceae</taxon>
        <taxon>Filobasidium</taxon>
    </lineage>
</organism>
<keyword evidence="4" id="KW-1185">Reference proteome</keyword>
<dbReference type="CDD" id="cd00201">
    <property type="entry name" value="WW"/>
    <property type="match status" value="1"/>
</dbReference>
<dbReference type="SMART" id="SM00456">
    <property type="entry name" value="WW"/>
    <property type="match status" value="1"/>
</dbReference>